<evidence type="ECO:0000313" key="3">
    <source>
        <dbReference type="Proteomes" id="UP000198284"/>
    </source>
</evidence>
<keyword evidence="1" id="KW-0732">Signal</keyword>
<evidence type="ECO:0008006" key="4">
    <source>
        <dbReference type="Google" id="ProtNLM"/>
    </source>
</evidence>
<dbReference type="Pfam" id="PF10001">
    <property type="entry name" value="DUF2242"/>
    <property type="match status" value="1"/>
</dbReference>
<accession>A0A239L4U9</accession>
<proteinExistence type="predicted"/>
<feature type="chain" id="PRO_5012512043" description="DUF2242 domain-containing protein" evidence="1">
    <location>
        <begin position="23"/>
        <end position="198"/>
    </location>
</feature>
<protein>
    <recommendedName>
        <fullName evidence="4">DUF2242 domain-containing protein</fullName>
    </recommendedName>
</protein>
<organism evidence="2 3">
    <name type="scientific">Noviherbaspirillum humi</name>
    <dbReference type="NCBI Taxonomy" id="1688639"/>
    <lineage>
        <taxon>Bacteria</taxon>
        <taxon>Pseudomonadati</taxon>
        <taxon>Pseudomonadota</taxon>
        <taxon>Betaproteobacteria</taxon>
        <taxon>Burkholderiales</taxon>
        <taxon>Oxalobacteraceae</taxon>
        <taxon>Noviherbaspirillum</taxon>
    </lineage>
</organism>
<sequence>MMQKARYGFPLAGALLALGACSTVTPQAGSDTLKDEFTTTDIYSYSFAGPPQAACEAARRALLSQGYLINEARPDSVRGNKNFQQGSDEHIKIEFNVVCAPNSKGSNATTAFANAVKDRYSLKKSIQSANLGVSVLGSLSLPLGTSNEMMVKIASETIASRKFYHDFFSLVDRYLDFDPAAPEASPEPADTGKAADFR</sequence>
<feature type="signal peptide" evidence="1">
    <location>
        <begin position="1"/>
        <end position="22"/>
    </location>
</feature>
<keyword evidence="3" id="KW-1185">Reference proteome</keyword>
<reference evidence="2 3" key="1">
    <citation type="submission" date="2017-06" db="EMBL/GenBank/DDBJ databases">
        <authorList>
            <person name="Kim H.J."/>
            <person name="Triplett B.A."/>
        </authorList>
    </citation>
    <scope>NUCLEOTIDE SEQUENCE [LARGE SCALE GENOMIC DNA]</scope>
    <source>
        <strain evidence="2 3">U15</strain>
    </source>
</reference>
<evidence type="ECO:0000313" key="2">
    <source>
        <dbReference type="EMBL" id="SNT25637.1"/>
    </source>
</evidence>
<evidence type="ECO:0000256" key="1">
    <source>
        <dbReference type="SAM" id="SignalP"/>
    </source>
</evidence>
<dbReference type="Proteomes" id="UP000198284">
    <property type="component" value="Unassembled WGS sequence"/>
</dbReference>
<name>A0A239L4U9_9BURK</name>
<dbReference type="PROSITE" id="PS51257">
    <property type="entry name" value="PROKAR_LIPOPROTEIN"/>
    <property type="match status" value="1"/>
</dbReference>
<gene>
    <name evidence="2" type="ORF">SAMN06265795_11968</name>
</gene>
<dbReference type="AlphaFoldDB" id="A0A239L4U9"/>
<dbReference type="RefSeq" id="WP_089401260.1">
    <property type="nucleotide sequence ID" value="NZ_FZOT01000019.1"/>
</dbReference>
<dbReference type="OrthoDB" id="8588389at2"/>
<dbReference type="EMBL" id="FZOT01000019">
    <property type="protein sequence ID" value="SNT25637.1"/>
    <property type="molecule type" value="Genomic_DNA"/>
</dbReference>
<dbReference type="InterPro" id="IPR018718">
    <property type="entry name" value="DUF2242"/>
</dbReference>